<dbReference type="Gene3D" id="3.40.50.720">
    <property type="entry name" value="NAD(P)-binding Rossmann-like Domain"/>
    <property type="match status" value="1"/>
</dbReference>
<dbReference type="RefSeq" id="WP_170028524.1">
    <property type="nucleotide sequence ID" value="NZ_PGFF01000001.1"/>
</dbReference>
<dbReference type="InterPro" id="IPR036291">
    <property type="entry name" value="NAD(P)-bd_dom_sf"/>
</dbReference>
<evidence type="ECO:0000313" key="2">
    <source>
        <dbReference type="EMBL" id="PJJ71278.1"/>
    </source>
</evidence>
<sequence length="288" mass="31233">MARTLLVVGGSSGIGREAVRELAPDFDRVLILGRDASRGRAVAESISTTSDAHAAGIDVSTRAGLAEADDWVRSVTGSVQAVVFSAGVMPHRRVETADGHELNLAVHHLAPFGLTALLLDLIADGSPIVQVNSVGHRWPLAGARRLRLPLDDLDFRRDFEQYEAYSRSKLANLLAVYGWAQVLPRGIVVNALHPGLVRTRIGRDQPLGRVRLYNAIAVHPAIPGARIARLVRAGASLGSGAYWDRDVRQASSSLSYDAELRAGLWWETLRMLEPLLSERDAVPPTPDR</sequence>
<gene>
    <name evidence="2" type="ORF">CLV46_0821</name>
</gene>
<comment type="caution">
    <text evidence="2">The sequence shown here is derived from an EMBL/GenBank/DDBJ whole genome shotgun (WGS) entry which is preliminary data.</text>
</comment>
<dbReference type="PANTHER" id="PTHR43157:SF31">
    <property type="entry name" value="PHOSPHATIDYLINOSITOL-GLYCAN BIOSYNTHESIS CLASS F PROTEIN"/>
    <property type="match status" value="1"/>
</dbReference>
<evidence type="ECO:0000256" key="1">
    <source>
        <dbReference type="ARBA" id="ARBA00023002"/>
    </source>
</evidence>
<protein>
    <submittedName>
        <fullName evidence="2">NAD(P)-dependent dehydrogenase (Short-subunit alcohol dehydrogenase family)</fullName>
    </submittedName>
</protein>
<dbReference type="PRINTS" id="PR00081">
    <property type="entry name" value="GDHRDH"/>
</dbReference>
<dbReference type="EMBL" id="PGFF01000001">
    <property type="protein sequence ID" value="PJJ71278.1"/>
    <property type="molecule type" value="Genomic_DNA"/>
</dbReference>
<keyword evidence="1" id="KW-0560">Oxidoreductase</keyword>
<dbReference type="AlphaFoldDB" id="A0A2M9CHB3"/>
<proteinExistence type="predicted"/>
<keyword evidence="3" id="KW-1185">Reference proteome</keyword>
<name>A0A2M9CHB3_9MICO</name>
<organism evidence="2 3">
    <name type="scientific">Diaminobutyricimonas aerilata</name>
    <dbReference type="NCBI Taxonomy" id="1162967"/>
    <lineage>
        <taxon>Bacteria</taxon>
        <taxon>Bacillati</taxon>
        <taxon>Actinomycetota</taxon>
        <taxon>Actinomycetes</taxon>
        <taxon>Micrococcales</taxon>
        <taxon>Microbacteriaceae</taxon>
        <taxon>Diaminobutyricimonas</taxon>
    </lineage>
</organism>
<dbReference type="InterPro" id="IPR002347">
    <property type="entry name" value="SDR_fam"/>
</dbReference>
<accession>A0A2M9CHB3</accession>
<dbReference type="SUPFAM" id="SSF51735">
    <property type="entry name" value="NAD(P)-binding Rossmann-fold domains"/>
    <property type="match status" value="1"/>
</dbReference>
<dbReference type="PANTHER" id="PTHR43157">
    <property type="entry name" value="PHOSPHATIDYLINOSITOL-GLYCAN BIOSYNTHESIS CLASS F PROTEIN-RELATED"/>
    <property type="match status" value="1"/>
</dbReference>
<evidence type="ECO:0000313" key="3">
    <source>
        <dbReference type="Proteomes" id="UP000228758"/>
    </source>
</evidence>
<dbReference type="Proteomes" id="UP000228758">
    <property type="component" value="Unassembled WGS sequence"/>
</dbReference>
<dbReference type="GO" id="GO:0016491">
    <property type="term" value="F:oxidoreductase activity"/>
    <property type="evidence" value="ECO:0007669"/>
    <property type="project" value="UniProtKB-KW"/>
</dbReference>
<reference evidence="2 3" key="1">
    <citation type="submission" date="2017-11" db="EMBL/GenBank/DDBJ databases">
        <title>Genomic Encyclopedia of Archaeal and Bacterial Type Strains, Phase II (KMG-II): From Individual Species to Whole Genera.</title>
        <authorList>
            <person name="Goeker M."/>
        </authorList>
    </citation>
    <scope>NUCLEOTIDE SEQUENCE [LARGE SCALE GENOMIC DNA]</scope>
    <source>
        <strain evidence="2 3">DSM 27393</strain>
    </source>
</reference>
<dbReference type="Pfam" id="PF00106">
    <property type="entry name" value="adh_short"/>
    <property type="match status" value="1"/>
</dbReference>